<keyword evidence="3" id="KW-1185">Reference proteome</keyword>
<protein>
    <recommendedName>
        <fullName evidence="4">Lipoprotein</fullName>
    </recommendedName>
</protein>
<evidence type="ECO:0008006" key="4">
    <source>
        <dbReference type="Google" id="ProtNLM"/>
    </source>
</evidence>
<dbReference type="PROSITE" id="PS51257">
    <property type="entry name" value="PROKAR_LIPOPROTEIN"/>
    <property type="match status" value="1"/>
</dbReference>
<dbReference type="EMBL" id="JBBMFD010000033">
    <property type="protein sequence ID" value="MEQ2441655.1"/>
    <property type="molecule type" value="Genomic_DNA"/>
</dbReference>
<feature type="signal peptide" evidence="1">
    <location>
        <begin position="1"/>
        <end position="22"/>
    </location>
</feature>
<name>A0ABV1E2X6_9FIRM</name>
<feature type="chain" id="PRO_5046121664" description="Lipoprotein" evidence="1">
    <location>
        <begin position="23"/>
        <end position="177"/>
    </location>
</feature>
<keyword evidence="1" id="KW-0732">Signal</keyword>
<reference evidence="2 3" key="1">
    <citation type="submission" date="2024-03" db="EMBL/GenBank/DDBJ databases">
        <title>Human intestinal bacterial collection.</title>
        <authorList>
            <person name="Pauvert C."/>
            <person name="Hitch T.C.A."/>
            <person name="Clavel T."/>
        </authorList>
    </citation>
    <scope>NUCLEOTIDE SEQUENCE [LARGE SCALE GENOMIC DNA]</scope>
    <source>
        <strain evidence="2 3">CLA-JM-H44</strain>
    </source>
</reference>
<sequence length="177" mass="20470">MKKTFALILAVLFVAMSFSGCGTGPNLGFTYQELGAKLESQFQADQAKLSVGEWERSNYTKENYRLHFNDDMYLTATCENKWSDSVIRLSASLKYVTEIGKMPKATEDYVNLVRTIYKVLEPDRTTEQEEEFERILINTSYYPVKDRFTYLTQNGHEYAFNLSSETKSFYFLVSLAE</sequence>
<evidence type="ECO:0000256" key="1">
    <source>
        <dbReference type="SAM" id="SignalP"/>
    </source>
</evidence>
<dbReference type="Proteomes" id="UP001489509">
    <property type="component" value="Unassembled WGS sequence"/>
</dbReference>
<evidence type="ECO:0000313" key="3">
    <source>
        <dbReference type="Proteomes" id="UP001489509"/>
    </source>
</evidence>
<proteinExistence type="predicted"/>
<gene>
    <name evidence="2" type="ORF">WMO26_12530</name>
</gene>
<dbReference type="RefSeq" id="WP_349220874.1">
    <property type="nucleotide sequence ID" value="NZ_JBBMFD010000033.1"/>
</dbReference>
<comment type="caution">
    <text evidence="2">The sequence shown here is derived from an EMBL/GenBank/DDBJ whole genome shotgun (WGS) entry which is preliminary data.</text>
</comment>
<accession>A0ABV1E2X6</accession>
<organism evidence="2 3">
    <name type="scientific">Solibaculum intestinale</name>
    <dbReference type="NCBI Taxonomy" id="3133165"/>
    <lineage>
        <taxon>Bacteria</taxon>
        <taxon>Bacillati</taxon>
        <taxon>Bacillota</taxon>
        <taxon>Clostridia</taxon>
        <taxon>Eubacteriales</taxon>
        <taxon>Oscillospiraceae</taxon>
        <taxon>Solibaculum</taxon>
    </lineage>
</organism>
<evidence type="ECO:0000313" key="2">
    <source>
        <dbReference type="EMBL" id="MEQ2441655.1"/>
    </source>
</evidence>